<dbReference type="InterPro" id="IPR027806">
    <property type="entry name" value="HARBI1_dom"/>
</dbReference>
<dbReference type="GO" id="GO:0046872">
    <property type="term" value="F:metal ion binding"/>
    <property type="evidence" value="ECO:0007669"/>
    <property type="project" value="UniProtKB-KW"/>
</dbReference>
<dbReference type="Proteomes" id="UP000478052">
    <property type="component" value="Unassembled WGS sequence"/>
</dbReference>
<dbReference type="OrthoDB" id="6621166at2759"/>
<organism evidence="4 5">
    <name type="scientific">Aphis craccivora</name>
    <name type="common">Cowpea aphid</name>
    <dbReference type="NCBI Taxonomy" id="307492"/>
    <lineage>
        <taxon>Eukaryota</taxon>
        <taxon>Metazoa</taxon>
        <taxon>Ecdysozoa</taxon>
        <taxon>Arthropoda</taxon>
        <taxon>Hexapoda</taxon>
        <taxon>Insecta</taxon>
        <taxon>Pterygota</taxon>
        <taxon>Neoptera</taxon>
        <taxon>Paraneoptera</taxon>
        <taxon>Hemiptera</taxon>
        <taxon>Sternorrhyncha</taxon>
        <taxon>Aphidomorpha</taxon>
        <taxon>Aphidoidea</taxon>
        <taxon>Aphididae</taxon>
        <taxon>Aphidini</taxon>
        <taxon>Aphis</taxon>
        <taxon>Aphis</taxon>
    </lineage>
</organism>
<comment type="cofactor">
    <cofactor evidence="1">
        <name>a divalent metal cation</name>
        <dbReference type="ChEBI" id="CHEBI:60240"/>
    </cofactor>
</comment>
<dbReference type="PANTHER" id="PTHR23080:SF141">
    <property type="entry name" value="TRANSPOSASE HELIX-TURN-HELIX DOMAIN-CONTAINING PROTEIN"/>
    <property type="match status" value="1"/>
</dbReference>
<evidence type="ECO:0000259" key="3">
    <source>
        <dbReference type="Pfam" id="PF13359"/>
    </source>
</evidence>
<dbReference type="EMBL" id="VUJU01011597">
    <property type="protein sequence ID" value="KAF0710601.1"/>
    <property type="molecule type" value="Genomic_DNA"/>
</dbReference>
<proteinExistence type="predicted"/>
<dbReference type="PANTHER" id="PTHR23080">
    <property type="entry name" value="THAP DOMAIN PROTEIN"/>
    <property type="match status" value="1"/>
</dbReference>
<accession>A0A6G0VWA2</accession>
<sequence length="99" mass="11467">MVDRGFRIDDICNEKGVTLIRPPFLRGKSQFTKTEALLTKEIASARVHIERVNQRLKTFKILQNKFTWGHVHLAHDIMIIIIGICNLSSPIFSPDKFYK</sequence>
<gene>
    <name evidence="4" type="ORF">FWK35_00030622</name>
</gene>
<comment type="caution">
    <text evidence="4">The sequence shown here is derived from an EMBL/GenBank/DDBJ whole genome shotgun (WGS) entry which is preliminary data.</text>
</comment>
<reference evidence="4 5" key="1">
    <citation type="submission" date="2019-08" db="EMBL/GenBank/DDBJ databases">
        <title>Whole genome of Aphis craccivora.</title>
        <authorList>
            <person name="Voronova N.V."/>
            <person name="Shulinski R.S."/>
            <person name="Bandarenka Y.V."/>
            <person name="Zhorov D.G."/>
            <person name="Warner D."/>
        </authorList>
    </citation>
    <scope>NUCLEOTIDE SEQUENCE [LARGE SCALE GENOMIC DNA]</scope>
    <source>
        <strain evidence="4">180601</strain>
        <tissue evidence="4">Whole Body</tissue>
    </source>
</reference>
<evidence type="ECO:0000256" key="2">
    <source>
        <dbReference type="ARBA" id="ARBA00022723"/>
    </source>
</evidence>
<dbReference type="Pfam" id="PF13359">
    <property type="entry name" value="DDE_Tnp_4"/>
    <property type="match status" value="1"/>
</dbReference>
<protein>
    <recommendedName>
        <fullName evidence="3">DDE Tnp4 domain-containing protein</fullName>
    </recommendedName>
</protein>
<evidence type="ECO:0000313" key="4">
    <source>
        <dbReference type="EMBL" id="KAF0710601.1"/>
    </source>
</evidence>
<dbReference type="AlphaFoldDB" id="A0A6G0VWA2"/>
<evidence type="ECO:0000256" key="1">
    <source>
        <dbReference type="ARBA" id="ARBA00001968"/>
    </source>
</evidence>
<name>A0A6G0VWA2_APHCR</name>
<feature type="domain" description="DDE Tnp4" evidence="3">
    <location>
        <begin position="1"/>
        <end position="86"/>
    </location>
</feature>
<keyword evidence="2" id="KW-0479">Metal-binding</keyword>
<keyword evidence="5" id="KW-1185">Reference proteome</keyword>
<evidence type="ECO:0000313" key="5">
    <source>
        <dbReference type="Proteomes" id="UP000478052"/>
    </source>
</evidence>